<reference evidence="1" key="1">
    <citation type="submission" date="2023-04" db="EMBL/GenBank/DDBJ databases">
        <title>A chromosome-level genome assembly of the parasitoid wasp Eretmocerus hayati.</title>
        <authorList>
            <person name="Zhong Y."/>
            <person name="Liu S."/>
            <person name="Liu Y."/>
        </authorList>
    </citation>
    <scope>NUCLEOTIDE SEQUENCE</scope>
    <source>
        <strain evidence="1">ZJU_SS_LIU_2023</strain>
    </source>
</reference>
<comment type="caution">
    <text evidence="1">The sequence shown here is derived from an EMBL/GenBank/DDBJ whole genome shotgun (WGS) entry which is preliminary data.</text>
</comment>
<gene>
    <name evidence="1" type="ORF">QAD02_000592</name>
</gene>
<sequence length="172" mass="19888">MMRNDEDLIAFTGVLGSLLDSLTRAVNLCEDKRQKQRFKNSSKKRIVLCLCKLKLNLSLRCLEVLFAMDRRICSKIFEYMVDLMADTLQDFIYWPTYEGNQDNVRMSAQDTLYTNKIAAARVHVERAMQRLKTFHILKYKVALPIIPMIDKIATIGAALVNLKNPLLPKDKF</sequence>
<proteinExistence type="predicted"/>
<evidence type="ECO:0000313" key="1">
    <source>
        <dbReference type="EMBL" id="KAJ8669333.1"/>
    </source>
</evidence>
<dbReference type="Proteomes" id="UP001239111">
    <property type="component" value="Chromosome 3"/>
</dbReference>
<evidence type="ECO:0000313" key="2">
    <source>
        <dbReference type="Proteomes" id="UP001239111"/>
    </source>
</evidence>
<organism evidence="1 2">
    <name type="scientific">Eretmocerus hayati</name>
    <dbReference type="NCBI Taxonomy" id="131215"/>
    <lineage>
        <taxon>Eukaryota</taxon>
        <taxon>Metazoa</taxon>
        <taxon>Ecdysozoa</taxon>
        <taxon>Arthropoda</taxon>
        <taxon>Hexapoda</taxon>
        <taxon>Insecta</taxon>
        <taxon>Pterygota</taxon>
        <taxon>Neoptera</taxon>
        <taxon>Endopterygota</taxon>
        <taxon>Hymenoptera</taxon>
        <taxon>Apocrita</taxon>
        <taxon>Proctotrupomorpha</taxon>
        <taxon>Chalcidoidea</taxon>
        <taxon>Aphelinidae</taxon>
        <taxon>Aphelininae</taxon>
        <taxon>Eretmocerus</taxon>
    </lineage>
</organism>
<keyword evidence="2" id="KW-1185">Reference proteome</keyword>
<name>A0ACC2NEW7_9HYME</name>
<protein>
    <submittedName>
        <fullName evidence="1">Uncharacterized protein</fullName>
    </submittedName>
</protein>
<dbReference type="EMBL" id="CM056743">
    <property type="protein sequence ID" value="KAJ8669333.1"/>
    <property type="molecule type" value="Genomic_DNA"/>
</dbReference>
<accession>A0ACC2NEW7</accession>